<evidence type="ECO:0000313" key="2">
    <source>
        <dbReference type="Proteomes" id="UP001642464"/>
    </source>
</evidence>
<keyword evidence="2" id="KW-1185">Reference proteome</keyword>
<proteinExistence type="predicted"/>
<gene>
    <name evidence="1" type="ORF">SCF082_LOCUS23766</name>
</gene>
<protein>
    <submittedName>
        <fullName evidence="1">DNA polymerase alpha subunit B</fullName>
    </submittedName>
</protein>
<dbReference type="SUPFAM" id="SSF52047">
    <property type="entry name" value="RNI-like"/>
    <property type="match status" value="1"/>
</dbReference>
<sequence length="321" mass="34761">MEAALGDLSVLVSMLACLPLEESLQIAAPLGRLWHFAALQPGALVGLLRLRGFYEVAPMGLTKLLGRGCLRQVEMVEIEEPCCWCPEVLSSLPSLRQLRVSGARKGRPAVDVDLAASSILAVASQLTILEFRCQGFGSWPSVSVWPRTPALRRLSVREMPLSIWDLPNLFAAHDLETLELQACPLTESQMGIVHSGANVKPEVVILVGCGGKMALTVLLSLGLTRLCYLRVDSPTDAKLKEELTKACRPNIGGIDEEVDISPLLQNRPNESSELSYSACGARVGPILLGLGGPWHGGWRRPSAVFPVMEKYCTSAGRNRLC</sequence>
<dbReference type="InterPro" id="IPR032675">
    <property type="entry name" value="LRR_dom_sf"/>
</dbReference>
<organism evidence="1 2">
    <name type="scientific">Durusdinium trenchii</name>
    <dbReference type="NCBI Taxonomy" id="1381693"/>
    <lineage>
        <taxon>Eukaryota</taxon>
        <taxon>Sar</taxon>
        <taxon>Alveolata</taxon>
        <taxon>Dinophyceae</taxon>
        <taxon>Suessiales</taxon>
        <taxon>Symbiodiniaceae</taxon>
        <taxon>Durusdinium</taxon>
    </lineage>
</organism>
<comment type="caution">
    <text evidence="1">The sequence shown here is derived from an EMBL/GenBank/DDBJ whole genome shotgun (WGS) entry which is preliminary data.</text>
</comment>
<name>A0ABP0LR52_9DINO</name>
<dbReference type="Gene3D" id="3.80.10.10">
    <property type="entry name" value="Ribonuclease Inhibitor"/>
    <property type="match status" value="1"/>
</dbReference>
<evidence type="ECO:0000313" key="1">
    <source>
        <dbReference type="EMBL" id="CAK9041044.1"/>
    </source>
</evidence>
<accession>A0ABP0LR52</accession>
<dbReference type="EMBL" id="CAXAMM010017380">
    <property type="protein sequence ID" value="CAK9041044.1"/>
    <property type="molecule type" value="Genomic_DNA"/>
</dbReference>
<dbReference type="Proteomes" id="UP001642464">
    <property type="component" value="Unassembled WGS sequence"/>
</dbReference>
<reference evidence="1 2" key="1">
    <citation type="submission" date="2024-02" db="EMBL/GenBank/DDBJ databases">
        <authorList>
            <person name="Chen Y."/>
            <person name="Shah S."/>
            <person name="Dougan E. K."/>
            <person name="Thang M."/>
            <person name="Chan C."/>
        </authorList>
    </citation>
    <scope>NUCLEOTIDE SEQUENCE [LARGE SCALE GENOMIC DNA]</scope>
</reference>